<dbReference type="PANTHER" id="PTHR43135:SF3">
    <property type="entry name" value="ALPHA-D-RIBOSE 1-METHYLPHOSPHONATE 5-TRIPHOSPHATE DIPHOSPHATASE"/>
    <property type="match status" value="1"/>
</dbReference>
<dbReference type="InterPro" id="IPR006680">
    <property type="entry name" value="Amidohydro-rel"/>
</dbReference>
<dbReference type="Gene3D" id="2.30.40.10">
    <property type="entry name" value="Urease, subunit C, domain 1"/>
    <property type="match status" value="2"/>
</dbReference>
<dbReference type="InterPro" id="IPR057744">
    <property type="entry name" value="OTAase-like"/>
</dbReference>
<dbReference type="InterPro" id="IPR051781">
    <property type="entry name" value="Metallo-dep_Hydrolase"/>
</dbReference>
<dbReference type="InterPro" id="IPR032466">
    <property type="entry name" value="Metal_Hydrolase"/>
</dbReference>
<dbReference type="EMBL" id="LCWV01000010">
    <property type="protein sequence ID" value="PWI70080.1"/>
    <property type="molecule type" value="Genomic_DNA"/>
</dbReference>
<dbReference type="SUPFAM" id="SSF51556">
    <property type="entry name" value="Metallo-dependent hydrolases"/>
    <property type="match status" value="1"/>
</dbReference>
<keyword evidence="3" id="KW-0378">Hydrolase</keyword>
<dbReference type="AlphaFoldDB" id="A0A2U3E6E5"/>
<gene>
    <name evidence="3" type="ORF">PCL_00224</name>
</gene>
<feature type="domain" description="Amidohydrolase-related" evidence="2">
    <location>
        <begin position="150"/>
        <end position="507"/>
    </location>
</feature>
<dbReference type="CDD" id="cd01299">
    <property type="entry name" value="Met_dep_hydrolase_A"/>
    <property type="match status" value="1"/>
</dbReference>
<dbReference type="Pfam" id="PF01979">
    <property type="entry name" value="Amidohydro_1"/>
    <property type="match status" value="1"/>
</dbReference>
<proteinExistence type="predicted"/>
<evidence type="ECO:0000313" key="4">
    <source>
        <dbReference type="Proteomes" id="UP000245956"/>
    </source>
</evidence>
<feature type="region of interest" description="Disordered" evidence="1">
    <location>
        <begin position="1"/>
        <end position="22"/>
    </location>
</feature>
<accession>A0A2U3E6E5</accession>
<dbReference type="InterPro" id="IPR011059">
    <property type="entry name" value="Metal-dep_hydrolase_composite"/>
</dbReference>
<dbReference type="PANTHER" id="PTHR43135">
    <property type="entry name" value="ALPHA-D-RIBOSE 1-METHYLPHOSPHONATE 5-TRIPHOSPHATE DIPHOSPHATASE"/>
    <property type="match status" value="1"/>
</dbReference>
<name>A0A2U3E6E5_PURLI</name>
<protein>
    <submittedName>
        <fullName evidence="3">Amidohydrolase</fullName>
    </submittedName>
</protein>
<comment type="caution">
    <text evidence="3">The sequence shown here is derived from an EMBL/GenBank/DDBJ whole genome shotgun (WGS) entry which is preliminary data.</text>
</comment>
<evidence type="ECO:0000313" key="3">
    <source>
        <dbReference type="EMBL" id="PWI70080.1"/>
    </source>
</evidence>
<dbReference type="SUPFAM" id="SSF51338">
    <property type="entry name" value="Composite domain of metallo-dependent hydrolases"/>
    <property type="match status" value="2"/>
</dbReference>
<reference evidence="3 4" key="1">
    <citation type="journal article" date="2016" name="Front. Microbiol.">
        <title>Genome and transcriptome sequences reveal the specific parasitism of the nematophagous Purpureocillium lilacinum 36-1.</title>
        <authorList>
            <person name="Xie J."/>
            <person name="Li S."/>
            <person name="Mo C."/>
            <person name="Xiao X."/>
            <person name="Peng D."/>
            <person name="Wang G."/>
            <person name="Xiao Y."/>
        </authorList>
    </citation>
    <scope>NUCLEOTIDE SEQUENCE [LARGE SCALE GENOMIC DNA]</scope>
    <source>
        <strain evidence="3 4">36-1</strain>
    </source>
</reference>
<evidence type="ECO:0000259" key="2">
    <source>
        <dbReference type="Pfam" id="PF01979"/>
    </source>
</evidence>
<dbReference type="Proteomes" id="UP000245956">
    <property type="component" value="Unassembled WGS sequence"/>
</dbReference>
<dbReference type="GO" id="GO:0016810">
    <property type="term" value="F:hydrolase activity, acting on carbon-nitrogen (but not peptide) bonds"/>
    <property type="evidence" value="ECO:0007669"/>
    <property type="project" value="InterPro"/>
</dbReference>
<organism evidence="3 4">
    <name type="scientific">Purpureocillium lilacinum</name>
    <name type="common">Paecilomyces lilacinus</name>
    <dbReference type="NCBI Taxonomy" id="33203"/>
    <lineage>
        <taxon>Eukaryota</taxon>
        <taxon>Fungi</taxon>
        <taxon>Dikarya</taxon>
        <taxon>Ascomycota</taxon>
        <taxon>Pezizomycotina</taxon>
        <taxon>Sordariomycetes</taxon>
        <taxon>Hypocreomycetidae</taxon>
        <taxon>Hypocreales</taxon>
        <taxon>Ophiocordycipitaceae</taxon>
        <taxon>Purpureocillium</taxon>
    </lineage>
</organism>
<sequence>MSNSHKPAPTPPECHRGRSPELVSNSHNRLGLAKYAATVGIALSLIMVQATIEYRELDLPAGYRWKDHLVSAFSLPLQLICARIPDTASMAPRIIALHAGLLFDSKTKAFRQNVSIQVDTETGTIADVFERDASADKAIKPSDIDLRSKVVMPGFVDAHTHIFLHSYEERPAQEQMRDESIVERTVRATNHVRRALLSGYTTYRDLGSEGMGSFDANLRDTINRGLIPGPRLFVATHALTSTGSYEMRTENAANGVAGPTISDSCDGPTGVRRAVRRRVADGADVIKFYADYRRKIMRFPPVQTHPYIGGMPFPPRDANPQVVMFTQEEMDCIVEEARLAGLPVACHAGTARGAIMAAKAGVTSIEHGSEGGDELLKELRRHDTILVPTLAATEAIRKDQVEAAQRQAKRAFDMGVRLAAGGDTGTFNHGQGVREMELLIEAGIPVEEVLEACMVGGWEACGGDACGFRFGWLAKGSRADIVALDADPREDKQALRKVSFVMKDGKIWKHAGVPVGVIEPIMQESGQDDPTWQLI</sequence>
<dbReference type="Gene3D" id="3.20.20.140">
    <property type="entry name" value="Metal-dependent hydrolases"/>
    <property type="match status" value="1"/>
</dbReference>
<evidence type="ECO:0000256" key="1">
    <source>
        <dbReference type="SAM" id="MobiDB-lite"/>
    </source>
</evidence>